<dbReference type="SUPFAM" id="SSF51206">
    <property type="entry name" value="cAMP-binding domain-like"/>
    <property type="match status" value="1"/>
</dbReference>
<dbReference type="PROSITE" id="PS51063">
    <property type="entry name" value="HTH_CRP_2"/>
    <property type="match status" value="1"/>
</dbReference>
<evidence type="ECO:0000259" key="4">
    <source>
        <dbReference type="PROSITE" id="PS50042"/>
    </source>
</evidence>
<dbReference type="CDD" id="cd00038">
    <property type="entry name" value="CAP_ED"/>
    <property type="match status" value="1"/>
</dbReference>
<name>A0ABS3GJD2_9NEIS</name>
<accession>A0ABS3GJD2</accession>
<evidence type="ECO:0000256" key="1">
    <source>
        <dbReference type="ARBA" id="ARBA00023015"/>
    </source>
</evidence>
<keyword evidence="2" id="KW-0238">DNA-binding</keyword>
<dbReference type="Pfam" id="PF00027">
    <property type="entry name" value="cNMP_binding"/>
    <property type="match status" value="1"/>
</dbReference>
<protein>
    <submittedName>
        <fullName evidence="6">Crp/Fnr family transcriptional regulator</fullName>
    </submittedName>
</protein>
<dbReference type="InterPro" id="IPR014710">
    <property type="entry name" value="RmlC-like_jellyroll"/>
</dbReference>
<dbReference type="InterPro" id="IPR036388">
    <property type="entry name" value="WH-like_DNA-bd_sf"/>
</dbReference>
<feature type="domain" description="Cyclic nucleotide-binding" evidence="4">
    <location>
        <begin position="16"/>
        <end position="119"/>
    </location>
</feature>
<dbReference type="PANTHER" id="PTHR24567">
    <property type="entry name" value="CRP FAMILY TRANSCRIPTIONAL REGULATORY PROTEIN"/>
    <property type="match status" value="1"/>
</dbReference>
<dbReference type="InterPro" id="IPR050397">
    <property type="entry name" value="Env_Response_Regulators"/>
</dbReference>
<dbReference type="PROSITE" id="PS50042">
    <property type="entry name" value="CNMP_BINDING_3"/>
    <property type="match status" value="1"/>
</dbReference>
<dbReference type="InterPro" id="IPR000595">
    <property type="entry name" value="cNMP-bd_dom"/>
</dbReference>
<sequence length="230" mass="26057">MNENHNIKALLRGTHLFGHLDNDKLDKALELAESRRLSKGEVLYNEGDSANEVYLLASGCMQVFVSDGLSKKYILQICASGELIGMVGFIDSGERSSNCAADEDSHLLVFSRDSLMQLFDTEDGLPHSPEARTRIMCHLVQVVRRMSNKAKNLALMDVYGRVRILINQMLEEQDGDEMVLKKQLTQQEIADQIGSSREMVARILKELVFGRYIRLENRRIVVLKMLPVNF</sequence>
<keyword evidence="1" id="KW-0805">Transcription regulation</keyword>
<comment type="caution">
    <text evidence="6">The sequence shown here is derived from an EMBL/GenBank/DDBJ whole genome shotgun (WGS) entry which is preliminary data.</text>
</comment>
<evidence type="ECO:0000256" key="3">
    <source>
        <dbReference type="ARBA" id="ARBA00023163"/>
    </source>
</evidence>
<dbReference type="Pfam" id="PF13545">
    <property type="entry name" value="HTH_Crp_2"/>
    <property type="match status" value="1"/>
</dbReference>
<dbReference type="SMART" id="SM00100">
    <property type="entry name" value="cNMP"/>
    <property type="match status" value="1"/>
</dbReference>
<dbReference type="InterPro" id="IPR036390">
    <property type="entry name" value="WH_DNA-bd_sf"/>
</dbReference>
<dbReference type="EMBL" id="JAFLRD010000003">
    <property type="protein sequence ID" value="MBO0414682.1"/>
    <property type="molecule type" value="Genomic_DNA"/>
</dbReference>
<gene>
    <name evidence="6" type="ORF">J1C50_04085</name>
</gene>
<dbReference type="Proteomes" id="UP000664349">
    <property type="component" value="Unassembled WGS sequence"/>
</dbReference>
<evidence type="ECO:0000259" key="5">
    <source>
        <dbReference type="PROSITE" id="PS51063"/>
    </source>
</evidence>
<reference evidence="6 7" key="1">
    <citation type="submission" date="2021-03" db="EMBL/GenBank/DDBJ databases">
        <title>First Case of infection caused by Chromobacterium haemolyticum derived from water in China.</title>
        <authorList>
            <person name="Chen J."/>
            <person name="Liu C."/>
        </authorList>
    </citation>
    <scope>NUCLEOTIDE SEQUENCE [LARGE SCALE GENOMIC DNA]</scope>
    <source>
        <strain evidence="6 7">WJ-5</strain>
    </source>
</reference>
<dbReference type="InterPro" id="IPR012318">
    <property type="entry name" value="HTH_CRP"/>
</dbReference>
<proteinExistence type="predicted"/>
<dbReference type="SMART" id="SM00419">
    <property type="entry name" value="HTH_CRP"/>
    <property type="match status" value="1"/>
</dbReference>
<evidence type="ECO:0000313" key="6">
    <source>
        <dbReference type="EMBL" id="MBO0414682.1"/>
    </source>
</evidence>
<dbReference type="InterPro" id="IPR018490">
    <property type="entry name" value="cNMP-bd_dom_sf"/>
</dbReference>
<dbReference type="RefSeq" id="WP_019102269.1">
    <property type="nucleotide sequence ID" value="NZ_CAEE01000575.1"/>
</dbReference>
<feature type="domain" description="HTH crp-type" evidence="5">
    <location>
        <begin position="156"/>
        <end position="226"/>
    </location>
</feature>
<keyword evidence="7" id="KW-1185">Reference proteome</keyword>
<dbReference type="Gene3D" id="1.10.10.10">
    <property type="entry name" value="Winged helix-like DNA-binding domain superfamily/Winged helix DNA-binding domain"/>
    <property type="match status" value="1"/>
</dbReference>
<organism evidence="6 7">
    <name type="scientific">Chromobacterium haemolyticum</name>
    <dbReference type="NCBI Taxonomy" id="394935"/>
    <lineage>
        <taxon>Bacteria</taxon>
        <taxon>Pseudomonadati</taxon>
        <taxon>Pseudomonadota</taxon>
        <taxon>Betaproteobacteria</taxon>
        <taxon>Neisseriales</taxon>
        <taxon>Chromobacteriaceae</taxon>
        <taxon>Chromobacterium</taxon>
    </lineage>
</organism>
<evidence type="ECO:0000256" key="2">
    <source>
        <dbReference type="ARBA" id="ARBA00023125"/>
    </source>
</evidence>
<dbReference type="PANTHER" id="PTHR24567:SF74">
    <property type="entry name" value="HTH-TYPE TRANSCRIPTIONAL REGULATOR ARCR"/>
    <property type="match status" value="1"/>
</dbReference>
<keyword evidence="3" id="KW-0804">Transcription</keyword>
<dbReference type="SUPFAM" id="SSF46785">
    <property type="entry name" value="Winged helix' DNA-binding domain"/>
    <property type="match status" value="1"/>
</dbReference>
<evidence type="ECO:0000313" key="7">
    <source>
        <dbReference type="Proteomes" id="UP000664349"/>
    </source>
</evidence>
<dbReference type="Gene3D" id="2.60.120.10">
    <property type="entry name" value="Jelly Rolls"/>
    <property type="match status" value="1"/>
</dbReference>